<evidence type="ECO:0000256" key="2">
    <source>
        <dbReference type="ARBA" id="ARBA00023315"/>
    </source>
</evidence>
<dbReference type="PANTHER" id="PTHR43877">
    <property type="entry name" value="AMINOALKYLPHOSPHONATE N-ACETYLTRANSFERASE-RELATED-RELATED"/>
    <property type="match status" value="1"/>
</dbReference>
<dbReference type="Pfam" id="PF00583">
    <property type="entry name" value="Acetyltransf_1"/>
    <property type="match status" value="1"/>
</dbReference>
<dbReference type="Gene3D" id="3.40.630.30">
    <property type="match status" value="1"/>
</dbReference>
<dbReference type="CDD" id="cd04301">
    <property type="entry name" value="NAT_SF"/>
    <property type="match status" value="1"/>
</dbReference>
<keyword evidence="1" id="KW-0808">Transferase</keyword>
<dbReference type="InterPro" id="IPR016181">
    <property type="entry name" value="Acyl_CoA_acyltransferase"/>
</dbReference>
<dbReference type="PROSITE" id="PS51186">
    <property type="entry name" value="GNAT"/>
    <property type="match status" value="1"/>
</dbReference>
<evidence type="ECO:0000313" key="4">
    <source>
        <dbReference type="EMBL" id="PIT92436.1"/>
    </source>
</evidence>
<reference evidence="5" key="1">
    <citation type="submission" date="2017-09" db="EMBL/GenBank/DDBJ databases">
        <title>Depth-based differentiation of microbial function through sediment-hosted aquifers and enrichment of novel symbionts in the deep terrestrial subsurface.</title>
        <authorList>
            <person name="Probst A.J."/>
            <person name="Ladd B."/>
            <person name="Jarett J.K."/>
            <person name="Geller-Mcgrath D.E."/>
            <person name="Sieber C.M.K."/>
            <person name="Emerson J.B."/>
            <person name="Anantharaman K."/>
            <person name="Thomas B.C."/>
            <person name="Malmstrom R."/>
            <person name="Stieglmeier M."/>
            <person name="Klingl A."/>
            <person name="Woyke T."/>
            <person name="Ryan C.M."/>
            <person name="Banfield J.F."/>
        </authorList>
    </citation>
    <scope>NUCLEOTIDE SEQUENCE [LARGE SCALE GENOMIC DNA]</scope>
</reference>
<feature type="domain" description="N-acetyltransferase" evidence="3">
    <location>
        <begin position="107"/>
        <end position="245"/>
    </location>
</feature>
<protein>
    <recommendedName>
        <fullName evidence="3">N-acetyltransferase domain-containing protein</fullName>
    </recommendedName>
</protein>
<dbReference type="InterPro" id="IPR050832">
    <property type="entry name" value="Bact_Acetyltransf"/>
</dbReference>
<evidence type="ECO:0000313" key="5">
    <source>
        <dbReference type="Proteomes" id="UP000228635"/>
    </source>
</evidence>
<dbReference type="InterPro" id="IPR000182">
    <property type="entry name" value="GNAT_dom"/>
</dbReference>
<evidence type="ECO:0000259" key="3">
    <source>
        <dbReference type="PROSITE" id="PS51186"/>
    </source>
</evidence>
<name>A0A2M6WI55_9BACT</name>
<dbReference type="EMBL" id="PFBA01000023">
    <property type="protein sequence ID" value="PIT92436.1"/>
    <property type="molecule type" value="Genomic_DNA"/>
</dbReference>
<keyword evidence="2" id="KW-0012">Acyltransferase</keyword>
<dbReference type="GO" id="GO:0016747">
    <property type="term" value="F:acyltransferase activity, transferring groups other than amino-acyl groups"/>
    <property type="evidence" value="ECO:0007669"/>
    <property type="project" value="InterPro"/>
</dbReference>
<organism evidence="4 5">
    <name type="scientific">Candidatus Harrisonbacteria bacterium CG10_big_fil_rev_8_21_14_0_10_42_17</name>
    <dbReference type="NCBI Taxonomy" id="1974584"/>
    <lineage>
        <taxon>Bacteria</taxon>
        <taxon>Candidatus Harrisoniibacteriota</taxon>
    </lineage>
</organism>
<comment type="caution">
    <text evidence="4">The sequence shown here is derived from an EMBL/GenBank/DDBJ whole genome shotgun (WGS) entry which is preliminary data.</text>
</comment>
<dbReference type="PANTHER" id="PTHR43877:SF2">
    <property type="entry name" value="AMINOALKYLPHOSPHONATE N-ACETYLTRANSFERASE-RELATED"/>
    <property type="match status" value="1"/>
</dbReference>
<evidence type="ECO:0000256" key="1">
    <source>
        <dbReference type="ARBA" id="ARBA00022679"/>
    </source>
</evidence>
<sequence>MLKLIERLGWDSNFFQIQIGKLTENRLTPERHYEAMSLVGGGELDCLYAFLDPMDEITAELVARSHGFLLADTRVVYTMSKNTWLESPSPPIPRYIELTDPKRKDIEELRQAAADLHTVSRFHFDAHFRNRAQTLYNIWLNQYLNGETGKLIVIRDAERIVAFVGCTVEDGIGELVLVSVHPEARGRGFGKKVVIAACDHLTKHGNGVEELKVKTQLRNVPANRCYEGAGFRVRSVEHAYHIWRE</sequence>
<dbReference type="AlphaFoldDB" id="A0A2M6WI55"/>
<dbReference type="SUPFAM" id="SSF55729">
    <property type="entry name" value="Acyl-CoA N-acyltransferases (Nat)"/>
    <property type="match status" value="1"/>
</dbReference>
<proteinExistence type="predicted"/>
<dbReference type="Proteomes" id="UP000228635">
    <property type="component" value="Unassembled WGS sequence"/>
</dbReference>
<accession>A0A2M6WI55</accession>
<gene>
    <name evidence="4" type="ORF">COU08_02475</name>
</gene>